<dbReference type="InterPro" id="IPR014031">
    <property type="entry name" value="Ketoacyl_synth_C"/>
</dbReference>
<dbReference type="GO" id="GO:0006633">
    <property type="term" value="P:fatty acid biosynthetic process"/>
    <property type="evidence" value="ECO:0007669"/>
    <property type="project" value="TreeGrafter"/>
</dbReference>
<dbReference type="Pfam" id="PF16197">
    <property type="entry name" value="KAsynt_C_assoc"/>
    <property type="match status" value="1"/>
</dbReference>
<dbReference type="SUPFAM" id="SSF53901">
    <property type="entry name" value="Thiolase-like"/>
    <property type="match status" value="1"/>
</dbReference>
<dbReference type="GO" id="GO:0004312">
    <property type="term" value="F:fatty acid synthase activity"/>
    <property type="evidence" value="ECO:0007669"/>
    <property type="project" value="TreeGrafter"/>
</dbReference>
<dbReference type="InterPro" id="IPR001227">
    <property type="entry name" value="Ac_transferase_dom_sf"/>
</dbReference>
<protein>
    <submittedName>
        <fullName evidence="5">Polyketide synthase</fullName>
    </submittedName>
</protein>
<sequence length="251" mass="27243">EGHGTGTKAGDPQEAGAIYRAFFGEKEQESQDPNDVLYVGSIKTIIGHTEGTAGVAGLLKASLAIQNGVIPPNMLFEDLNPDIKPYYGKLQILTSGKPWPQLPAGVPRRASVNSFGFGGANAHAIIESYEPTLAKQYIEKKAIERSSVAAIPFVFSANSEKTLSTQIETYLDFLENADESDVNLRDLAWTLSRRSAFSLRTYCSALTLETLRNKLTAKLEAKKNDNKALGVRPAHKTKTILGVFTGQGAQW</sequence>
<feature type="domain" description="Ketosynthase family 3 (KS3)" evidence="4">
    <location>
        <begin position="1"/>
        <end position="128"/>
    </location>
</feature>
<keyword evidence="1" id="KW-0596">Phosphopantetheine</keyword>
<keyword evidence="3" id="KW-0808">Transferase</keyword>
<keyword evidence="2" id="KW-0597">Phosphoprotein</keyword>
<dbReference type="PROSITE" id="PS52004">
    <property type="entry name" value="KS3_2"/>
    <property type="match status" value="1"/>
</dbReference>
<dbReference type="GO" id="GO:0044550">
    <property type="term" value="P:secondary metabolite biosynthetic process"/>
    <property type="evidence" value="ECO:0007669"/>
    <property type="project" value="TreeGrafter"/>
</dbReference>
<dbReference type="InterPro" id="IPR016039">
    <property type="entry name" value="Thiolase-like"/>
</dbReference>
<dbReference type="PANTHER" id="PTHR43775">
    <property type="entry name" value="FATTY ACID SYNTHASE"/>
    <property type="match status" value="1"/>
</dbReference>
<name>C7DS85_HUMFU</name>
<reference evidence="5" key="1">
    <citation type="submission" date="2009-05" db="EMBL/GenBank/DDBJ databases">
        <title>Diversity of reducing type I polyketide synthase genes associated with fungi.</title>
        <authorList>
            <person name="Jumpathong J."/>
            <person name="Fujii I."/>
            <person name="Seshime Y."/>
            <person name="Peberdy J."/>
            <person name="Lumyong S."/>
        </authorList>
    </citation>
    <scope>NUCLEOTIDE SEQUENCE</scope>
    <source>
        <strain evidence="5">ZE0228</strain>
    </source>
</reference>
<dbReference type="EMBL" id="GQ204173">
    <property type="protein sequence ID" value="ACT53004.1"/>
    <property type="molecule type" value="Genomic_DNA"/>
</dbReference>
<dbReference type="AlphaFoldDB" id="C7DS85"/>
<feature type="non-terminal residue" evidence="5">
    <location>
        <position position="251"/>
    </location>
</feature>
<dbReference type="CDD" id="cd00833">
    <property type="entry name" value="PKS"/>
    <property type="match status" value="1"/>
</dbReference>
<dbReference type="InterPro" id="IPR050091">
    <property type="entry name" value="PKS_NRPS_Biosynth_Enz"/>
</dbReference>
<accession>C7DS85</accession>
<dbReference type="SMART" id="SM00825">
    <property type="entry name" value="PKS_KS"/>
    <property type="match status" value="1"/>
</dbReference>
<dbReference type="Pfam" id="PF02801">
    <property type="entry name" value="Ketoacyl-synt_C"/>
    <property type="match status" value="1"/>
</dbReference>
<dbReference type="Gene3D" id="3.40.366.10">
    <property type="entry name" value="Malonyl-Coenzyme A Acyl Carrier Protein, domain 2"/>
    <property type="match status" value="1"/>
</dbReference>
<evidence type="ECO:0000313" key="5">
    <source>
        <dbReference type="EMBL" id="ACT53004.1"/>
    </source>
</evidence>
<dbReference type="InterPro" id="IPR020841">
    <property type="entry name" value="PKS_Beta-ketoAc_synthase_dom"/>
</dbReference>
<evidence type="ECO:0000256" key="2">
    <source>
        <dbReference type="ARBA" id="ARBA00022553"/>
    </source>
</evidence>
<feature type="non-terminal residue" evidence="5">
    <location>
        <position position="1"/>
    </location>
</feature>
<evidence type="ECO:0000256" key="3">
    <source>
        <dbReference type="ARBA" id="ARBA00022679"/>
    </source>
</evidence>
<proteinExistence type="predicted"/>
<dbReference type="InterPro" id="IPR032821">
    <property type="entry name" value="PKS_assoc"/>
</dbReference>
<organism evidence="5">
    <name type="scientific">Humicola fuscoatra</name>
    <name type="common">Tomato root rot fungus</name>
    <dbReference type="NCBI Taxonomy" id="112175"/>
    <lineage>
        <taxon>Eukaryota</taxon>
        <taxon>Fungi</taxon>
        <taxon>Dikarya</taxon>
        <taxon>Ascomycota</taxon>
        <taxon>Pezizomycotina</taxon>
        <taxon>Sordariomycetes</taxon>
        <taxon>Sordariomycetidae</taxon>
        <taxon>Sordariales</taxon>
        <taxon>Chaetomiaceae</taxon>
        <taxon>Humicola</taxon>
    </lineage>
</organism>
<dbReference type="PANTHER" id="PTHR43775:SF20">
    <property type="entry name" value="HYBRID PKS-NRPS SYNTHETASE APDA"/>
    <property type="match status" value="1"/>
</dbReference>
<dbReference type="Gene3D" id="3.40.47.10">
    <property type="match status" value="1"/>
</dbReference>
<evidence type="ECO:0000259" key="4">
    <source>
        <dbReference type="PROSITE" id="PS52004"/>
    </source>
</evidence>
<evidence type="ECO:0000256" key="1">
    <source>
        <dbReference type="ARBA" id="ARBA00022450"/>
    </source>
</evidence>